<evidence type="ECO:0000256" key="2">
    <source>
        <dbReference type="ARBA" id="ARBA00022645"/>
    </source>
</evidence>
<sequence length="1070" mass="117501">MHRRSGVIKLVFTSATLDTLDVNCHAACMQASSGTDMNRPLANSTLRAVATTPFGIRLKWLFFLAVASLCACVAYFLALEMQTSRLQAKYFAALDRQVSFSVVRGPSDTIRFPSHGGPYDLRMGYERLPEFTARLTARGFVVTAQARDSATMARLADQGFFVPYEEKAQAGLQLFDASGAPLYRVRYPLRTYANFDAVPPLVADALTFIEDRSLLDAAEPYLNPAINWKRFSLAVVDLALKHVLHRHAMPGGSTLATQIEKYRHSPGGRTVNPPEKLRQMVSAAFRAYLGGERTLPARRRILVTYLNTEPLGAQPDSGEIEGIGDGLAHWYGRDFEEVNRLLAAIGTDSAGQTASRATARLTNEALAFKQVLSLLIAQRAPSYFLTKDNAALEKLTDSYLRLLANNHVISAQLRDAALGQPLDVRHGLATAPAIPFVKRKAISVLRAHLLETLGLKNTYELDHLDLIATSTLADAVQQAVSKRLERAQTVAGAQQAGLYGFEMLRPGDDPAKIAFSFSLYERHRGENVLRVQTDTVNEPFDINQGARLNLGSTAKLRTLILYLQIVSDLHAHYASLTPPELARVKPDPLDALTSWAVNYVAHTTDRSLPAMLAAAVERKYSANPGEVFHTGSGEQAFSNFESADNGRILTVHEAFQRSVNLVFVRLMRDIVHYEMVRQAGPSAHWLTDPALRQRYLTRFADEESLVFLDRFNKRYAGLAADGAVAKLVAGIPKSPVRLAAALRSVAPGASPVWFEGQMRAALKGTPAASMSAEEMARLYAKYGPDKFDLNDRAYLARVHPVELWLLAYRRAHPQATESDLRDASRDVRLESYSWLFKTRFHATQDRRIRETIELQAYAPIVRAWRALGYPFMSITPSYGCAIGAAGDRPAALAKLMGIIANDGRKVQQESLSSLTFATATPYETHFAHAFDAGQEVILPAIVDVVRGLLRDVVTGGTGKRLADGLPLGPGRMLEVYGKTGTGDQRFNVYARGARLIESRKVNRTATFVFMIGNRFYGTLSAYVHEPYAARYTYTSAMAVQLLKSLGPTLAPLVSKTGAVGRGAAAIAAKP</sequence>
<protein>
    <recommendedName>
        <fullName evidence="7">peptidoglycan glycosyltransferase</fullName>
        <ecNumber evidence="7">2.4.99.28</ecNumber>
    </recommendedName>
</protein>
<dbReference type="InterPro" id="IPR023346">
    <property type="entry name" value="Lysozyme-like_dom_sf"/>
</dbReference>
<dbReference type="GO" id="GO:0006508">
    <property type="term" value="P:proteolysis"/>
    <property type="evidence" value="ECO:0007669"/>
    <property type="project" value="UniProtKB-KW"/>
</dbReference>
<evidence type="ECO:0000256" key="7">
    <source>
        <dbReference type="ARBA" id="ARBA00044770"/>
    </source>
</evidence>
<evidence type="ECO:0000256" key="8">
    <source>
        <dbReference type="ARBA" id="ARBA00049902"/>
    </source>
</evidence>
<feature type="transmembrane region" description="Helical" evidence="9">
    <location>
        <begin position="60"/>
        <end position="79"/>
    </location>
</feature>
<keyword evidence="4" id="KW-0328">Glycosyltransferase</keyword>
<evidence type="ECO:0000313" key="11">
    <source>
        <dbReference type="EMBL" id="VVE28592.1"/>
    </source>
</evidence>
<keyword evidence="9" id="KW-0472">Membrane</keyword>
<dbReference type="EC" id="2.4.99.28" evidence="7"/>
<comment type="catalytic activity">
    <reaction evidence="8">
        <text>[GlcNAc-(1-&gt;4)-Mur2Ac(oyl-L-Ala-gamma-D-Glu-L-Lys-D-Ala-D-Ala)](n)-di-trans,octa-cis-undecaprenyl diphosphate + beta-D-GlcNAc-(1-&gt;4)-Mur2Ac(oyl-L-Ala-gamma-D-Glu-L-Lys-D-Ala-D-Ala)-di-trans,octa-cis-undecaprenyl diphosphate = [GlcNAc-(1-&gt;4)-Mur2Ac(oyl-L-Ala-gamma-D-Glu-L-Lys-D-Ala-D-Ala)](n+1)-di-trans,octa-cis-undecaprenyl diphosphate + di-trans,octa-cis-undecaprenyl diphosphate + H(+)</text>
        <dbReference type="Rhea" id="RHEA:23708"/>
        <dbReference type="Rhea" id="RHEA-COMP:9602"/>
        <dbReference type="Rhea" id="RHEA-COMP:9603"/>
        <dbReference type="ChEBI" id="CHEBI:15378"/>
        <dbReference type="ChEBI" id="CHEBI:58405"/>
        <dbReference type="ChEBI" id="CHEBI:60033"/>
        <dbReference type="ChEBI" id="CHEBI:78435"/>
        <dbReference type="EC" id="2.4.99.28"/>
    </reaction>
</comment>
<keyword evidence="9" id="KW-0812">Transmembrane</keyword>
<evidence type="ECO:0000256" key="1">
    <source>
        <dbReference type="ARBA" id="ARBA00004752"/>
    </source>
</evidence>
<dbReference type="GO" id="GO:0008955">
    <property type="term" value="F:peptidoglycan glycosyltransferase activity"/>
    <property type="evidence" value="ECO:0007669"/>
    <property type="project" value="UniProtKB-EC"/>
</dbReference>
<dbReference type="Proteomes" id="UP000334380">
    <property type="component" value="Unassembled WGS sequence"/>
</dbReference>
<dbReference type="PANTHER" id="PTHR32282:SF24">
    <property type="entry name" value="GLYCOSYL TRANSFERASE FAMILY 51 DOMAIN-CONTAINING PROTEIN"/>
    <property type="match status" value="1"/>
</dbReference>
<dbReference type="InterPro" id="IPR050396">
    <property type="entry name" value="Glycosyltr_51/Transpeptidase"/>
</dbReference>
<gene>
    <name evidence="11" type="ORF">PTE31013_03545</name>
</gene>
<keyword evidence="2" id="KW-0121">Carboxypeptidase</keyword>
<dbReference type="SUPFAM" id="SSF56601">
    <property type="entry name" value="beta-lactamase/transpeptidase-like"/>
    <property type="match status" value="2"/>
</dbReference>
<evidence type="ECO:0000256" key="5">
    <source>
        <dbReference type="ARBA" id="ARBA00022679"/>
    </source>
</evidence>
<dbReference type="AlphaFoldDB" id="A0A5E4WUY7"/>
<evidence type="ECO:0000256" key="6">
    <source>
        <dbReference type="ARBA" id="ARBA00023268"/>
    </source>
</evidence>
<dbReference type="InterPro" id="IPR001264">
    <property type="entry name" value="Glyco_trans_51"/>
</dbReference>
<dbReference type="Pfam" id="PF00912">
    <property type="entry name" value="Transgly"/>
    <property type="match status" value="1"/>
</dbReference>
<dbReference type="Gene3D" id="1.10.3810.10">
    <property type="entry name" value="Biosynthetic peptidoglycan transglycosylase-like"/>
    <property type="match status" value="1"/>
</dbReference>
<evidence type="ECO:0000259" key="10">
    <source>
        <dbReference type="Pfam" id="PF00912"/>
    </source>
</evidence>
<keyword evidence="3" id="KW-0645">Protease</keyword>
<keyword evidence="5 11" id="KW-0808">Transferase</keyword>
<comment type="pathway">
    <text evidence="1">Cell wall biogenesis; peptidoglycan biosynthesis.</text>
</comment>
<dbReference type="InterPro" id="IPR036950">
    <property type="entry name" value="PBP_transglycosylase"/>
</dbReference>
<accession>A0A5E4WUY7</accession>
<evidence type="ECO:0000313" key="12">
    <source>
        <dbReference type="Proteomes" id="UP000334380"/>
    </source>
</evidence>
<evidence type="ECO:0000256" key="3">
    <source>
        <dbReference type="ARBA" id="ARBA00022670"/>
    </source>
</evidence>
<keyword evidence="6" id="KW-0511">Multifunctional enzyme</keyword>
<proteinExistence type="predicted"/>
<feature type="domain" description="Glycosyl transferase family 51" evidence="10">
    <location>
        <begin position="184"/>
        <end position="382"/>
    </location>
</feature>
<dbReference type="InterPro" id="IPR012338">
    <property type="entry name" value="Beta-lactam/transpept-like"/>
</dbReference>
<dbReference type="Gene3D" id="3.40.710.10">
    <property type="entry name" value="DD-peptidase/beta-lactamase superfamily"/>
    <property type="match status" value="1"/>
</dbReference>
<dbReference type="SUPFAM" id="SSF53955">
    <property type="entry name" value="Lysozyme-like"/>
    <property type="match status" value="1"/>
</dbReference>
<keyword evidence="12" id="KW-1185">Reference proteome</keyword>
<keyword evidence="3" id="KW-0378">Hydrolase</keyword>
<keyword evidence="9" id="KW-1133">Transmembrane helix</keyword>
<reference evidence="11 12" key="1">
    <citation type="submission" date="2019-08" db="EMBL/GenBank/DDBJ databases">
        <authorList>
            <person name="Peeters C."/>
        </authorList>
    </citation>
    <scope>NUCLEOTIDE SEQUENCE [LARGE SCALE GENOMIC DNA]</scope>
    <source>
        <strain evidence="11 12">LMG 31013</strain>
    </source>
</reference>
<dbReference type="GO" id="GO:0009252">
    <property type="term" value="P:peptidoglycan biosynthetic process"/>
    <property type="evidence" value="ECO:0007669"/>
    <property type="project" value="TreeGrafter"/>
</dbReference>
<evidence type="ECO:0000256" key="4">
    <source>
        <dbReference type="ARBA" id="ARBA00022676"/>
    </source>
</evidence>
<organism evidence="11 12">
    <name type="scientific">Pandoraea terrigena</name>
    <dbReference type="NCBI Taxonomy" id="2508292"/>
    <lineage>
        <taxon>Bacteria</taxon>
        <taxon>Pseudomonadati</taxon>
        <taxon>Pseudomonadota</taxon>
        <taxon>Betaproteobacteria</taxon>
        <taxon>Burkholderiales</taxon>
        <taxon>Burkholderiaceae</taxon>
        <taxon>Pandoraea</taxon>
    </lineage>
</organism>
<dbReference type="EMBL" id="CABPRU010000009">
    <property type="protein sequence ID" value="VVE28592.1"/>
    <property type="molecule type" value="Genomic_DNA"/>
</dbReference>
<dbReference type="GO" id="GO:0004180">
    <property type="term" value="F:carboxypeptidase activity"/>
    <property type="evidence" value="ECO:0007669"/>
    <property type="project" value="UniProtKB-KW"/>
</dbReference>
<dbReference type="PANTHER" id="PTHR32282">
    <property type="entry name" value="BINDING PROTEIN TRANSPEPTIDASE, PUTATIVE-RELATED"/>
    <property type="match status" value="1"/>
</dbReference>
<dbReference type="GO" id="GO:0030288">
    <property type="term" value="C:outer membrane-bounded periplasmic space"/>
    <property type="evidence" value="ECO:0007669"/>
    <property type="project" value="TreeGrafter"/>
</dbReference>
<evidence type="ECO:0000256" key="9">
    <source>
        <dbReference type="SAM" id="Phobius"/>
    </source>
</evidence>
<name>A0A5E4WUY7_9BURK</name>